<accession>A0A371FE25</accession>
<dbReference type="OrthoDB" id="1433911at2759"/>
<organism evidence="1 2">
    <name type="scientific">Mucuna pruriens</name>
    <name type="common">Velvet bean</name>
    <name type="synonym">Dolichos pruriens</name>
    <dbReference type="NCBI Taxonomy" id="157652"/>
    <lineage>
        <taxon>Eukaryota</taxon>
        <taxon>Viridiplantae</taxon>
        <taxon>Streptophyta</taxon>
        <taxon>Embryophyta</taxon>
        <taxon>Tracheophyta</taxon>
        <taxon>Spermatophyta</taxon>
        <taxon>Magnoliopsida</taxon>
        <taxon>eudicotyledons</taxon>
        <taxon>Gunneridae</taxon>
        <taxon>Pentapetalae</taxon>
        <taxon>rosids</taxon>
        <taxon>fabids</taxon>
        <taxon>Fabales</taxon>
        <taxon>Fabaceae</taxon>
        <taxon>Papilionoideae</taxon>
        <taxon>50 kb inversion clade</taxon>
        <taxon>NPAAA clade</taxon>
        <taxon>indigoferoid/millettioid clade</taxon>
        <taxon>Phaseoleae</taxon>
        <taxon>Mucuna</taxon>
    </lineage>
</organism>
<dbReference type="SUPFAM" id="SSF50630">
    <property type="entry name" value="Acid proteases"/>
    <property type="match status" value="1"/>
</dbReference>
<dbReference type="PANTHER" id="PTHR32108:SF9">
    <property type="entry name" value="REVERSE TRANSCRIPTASE RNASE H-LIKE DOMAIN-CONTAINING PROTEIN"/>
    <property type="match status" value="1"/>
</dbReference>
<dbReference type="AlphaFoldDB" id="A0A371FE25"/>
<evidence type="ECO:0000313" key="2">
    <source>
        <dbReference type="Proteomes" id="UP000257109"/>
    </source>
</evidence>
<dbReference type="PANTHER" id="PTHR32108">
    <property type="entry name" value="DNA-DIRECTED RNA POLYMERASE SUBUNIT ALPHA"/>
    <property type="match status" value="1"/>
</dbReference>
<reference evidence="1" key="1">
    <citation type="submission" date="2018-05" db="EMBL/GenBank/DDBJ databases">
        <title>Draft genome of Mucuna pruriens seed.</title>
        <authorList>
            <person name="Nnadi N.E."/>
            <person name="Vos R."/>
            <person name="Hasami M.H."/>
            <person name="Devisetty U.K."/>
            <person name="Aguiy J.C."/>
        </authorList>
    </citation>
    <scope>NUCLEOTIDE SEQUENCE [LARGE SCALE GENOMIC DNA]</scope>
    <source>
        <strain evidence="1">JCA_2017</strain>
    </source>
</reference>
<evidence type="ECO:0000313" key="1">
    <source>
        <dbReference type="EMBL" id="RDX76510.1"/>
    </source>
</evidence>
<dbReference type="Gene3D" id="2.40.70.10">
    <property type="entry name" value="Acid Proteases"/>
    <property type="match status" value="1"/>
</dbReference>
<proteinExistence type="predicted"/>
<dbReference type="Proteomes" id="UP000257109">
    <property type="component" value="Unassembled WGS sequence"/>
</dbReference>
<dbReference type="EMBL" id="QJKJ01009484">
    <property type="protein sequence ID" value="RDX76510.1"/>
    <property type="molecule type" value="Genomic_DNA"/>
</dbReference>
<sequence>MLDQLHWTPTRISLLSLLINSESHRNLLLKVLNDAHVAQDIMLEKFEVIINNITASRHLSFSKDKIPAEGRGHNQPLHIIVKCARVLIDNGSFLNVMSKATLDKLYSISSTLKINSMVVRAFDGSKQEVIEKIILPIRIGPTTFDITFQVMDIRPTYSCLLGRPWIHAVGVVPFFLHQRVKFIASQ</sequence>
<dbReference type="CDD" id="cd00303">
    <property type="entry name" value="retropepsin_like"/>
    <property type="match status" value="1"/>
</dbReference>
<gene>
    <name evidence="1" type="ORF">CR513_43485</name>
</gene>
<comment type="caution">
    <text evidence="1">The sequence shown here is derived from an EMBL/GenBank/DDBJ whole genome shotgun (WGS) entry which is preliminary data.</text>
</comment>
<dbReference type="InterPro" id="IPR021109">
    <property type="entry name" value="Peptidase_aspartic_dom_sf"/>
</dbReference>
<protein>
    <submittedName>
        <fullName evidence="1">Uncharacterized protein</fullName>
    </submittedName>
</protein>
<name>A0A371FE25_MUCPR</name>
<keyword evidence="2" id="KW-1185">Reference proteome</keyword>
<feature type="non-terminal residue" evidence="1">
    <location>
        <position position="1"/>
    </location>
</feature>